<sequence length="357" mass="41036">MHMKLIDLTGQKFNNLTVIEFAYSKDGAKYWRCECDCGNEVFVKTAHLRNGHVKSCGCITVERAREANTANMVGKRFGNLIVDSFLGYKKDKRRKGRSYWHCKCDCGGTIDVVQDRLVSGTVKSCGCLKNKRRSNFVDLTGMRFNRLLVLSEDHVDTKTFWKCKCDCGNETVVAIDHLKSGHTTSCGCLRMLNKTSKPEVELFEYLQGILLGIDIKKSRVLNGKEIDIYIPELRIGIEYNGSWCHATENGTFSNKDKYYHRDKFLLAKSLGIRLITIFDIDYLNNKKEIFSRIFDIVTNNENRVVPRSTITTTDNDWDNGLWLQNFGYKEMGQVEPTSYNYNGFLVYRCGKTLWNKT</sequence>
<protein>
    <submittedName>
        <fullName evidence="1">Endonuclease-like protein</fullName>
    </submittedName>
</protein>
<name>A0A8S5T367_9CAUD</name>
<reference evidence="1" key="1">
    <citation type="journal article" date="2021" name="Proc. Natl. Acad. Sci. U.S.A.">
        <title>A Catalog of Tens of Thousands of Viruses from Human Metagenomes Reveals Hidden Associations with Chronic Diseases.</title>
        <authorList>
            <person name="Tisza M.J."/>
            <person name="Buck C.B."/>
        </authorList>
    </citation>
    <scope>NUCLEOTIDE SEQUENCE</scope>
    <source>
        <strain evidence="1">CtqfO1</strain>
    </source>
</reference>
<dbReference type="Gene3D" id="3.40.960.10">
    <property type="entry name" value="VSR Endonuclease"/>
    <property type="match status" value="1"/>
</dbReference>
<accession>A0A8S5T367</accession>
<proteinExistence type="predicted"/>
<dbReference type="SUPFAM" id="SSF52980">
    <property type="entry name" value="Restriction endonuclease-like"/>
    <property type="match status" value="1"/>
</dbReference>
<evidence type="ECO:0000313" key="1">
    <source>
        <dbReference type="EMBL" id="DAF57415.1"/>
    </source>
</evidence>
<keyword evidence="1" id="KW-0255">Endonuclease</keyword>
<organism evidence="1">
    <name type="scientific">Myoviridae sp. ctqfO1</name>
    <dbReference type="NCBI Taxonomy" id="2827710"/>
    <lineage>
        <taxon>Viruses</taxon>
        <taxon>Duplodnaviria</taxon>
        <taxon>Heunggongvirae</taxon>
        <taxon>Uroviricota</taxon>
        <taxon>Caudoviricetes</taxon>
    </lineage>
</organism>
<dbReference type="GO" id="GO:0004519">
    <property type="term" value="F:endonuclease activity"/>
    <property type="evidence" value="ECO:0007669"/>
    <property type="project" value="UniProtKB-KW"/>
</dbReference>
<dbReference type="InterPro" id="IPR011335">
    <property type="entry name" value="Restrct_endonuc-II-like"/>
</dbReference>
<dbReference type="EMBL" id="BK032734">
    <property type="protein sequence ID" value="DAF57415.1"/>
    <property type="molecule type" value="Genomic_DNA"/>
</dbReference>
<keyword evidence="1" id="KW-0378">Hydrolase</keyword>
<keyword evidence="1" id="KW-0540">Nuclease</keyword>